<protein>
    <recommendedName>
        <fullName evidence="3">CBM-cenC domain-containing protein</fullName>
    </recommendedName>
</protein>
<accession>R9PRB1</accession>
<feature type="domain" description="CBM-cenC" evidence="3">
    <location>
        <begin position="27"/>
        <end position="139"/>
    </location>
</feature>
<evidence type="ECO:0000256" key="1">
    <source>
        <dbReference type="ARBA" id="ARBA00022801"/>
    </source>
</evidence>
<dbReference type="Proteomes" id="UP000014461">
    <property type="component" value="Unassembled WGS sequence"/>
</dbReference>
<evidence type="ECO:0000256" key="2">
    <source>
        <dbReference type="SAM" id="SignalP"/>
    </source>
</evidence>
<dbReference type="STRING" id="1331007.AALB_0746"/>
<name>R9PRB1_AGAAL</name>
<evidence type="ECO:0000259" key="3">
    <source>
        <dbReference type="Pfam" id="PF02018"/>
    </source>
</evidence>
<keyword evidence="2" id="KW-0732">Signal</keyword>
<reference evidence="4" key="1">
    <citation type="journal article" date="2013" name="Genome Announc.">
        <title>Draft Genome Sequence of Agarivorans albus Strain MKT 106T, an Agarolytic Marine Bacterium.</title>
        <authorList>
            <person name="Yasuike M."/>
            <person name="Nakamura Y."/>
            <person name="Kai W."/>
            <person name="Fujiwara A."/>
            <person name="Fukui Y."/>
            <person name="Satomi M."/>
            <person name="Sano M."/>
        </authorList>
    </citation>
    <scope>NUCLEOTIDE SEQUENCE [LARGE SCALE GENOMIC DNA]</scope>
</reference>
<evidence type="ECO:0000313" key="5">
    <source>
        <dbReference type="Proteomes" id="UP000014461"/>
    </source>
</evidence>
<comment type="caution">
    <text evidence="4">The sequence shown here is derived from an EMBL/GenBank/DDBJ whole genome shotgun (WGS) entry which is preliminary data.</text>
</comment>
<organism evidence="4 5">
    <name type="scientific">Agarivorans albus MKT 106</name>
    <dbReference type="NCBI Taxonomy" id="1331007"/>
    <lineage>
        <taxon>Bacteria</taxon>
        <taxon>Pseudomonadati</taxon>
        <taxon>Pseudomonadota</taxon>
        <taxon>Gammaproteobacteria</taxon>
        <taxon>Alteromonadales</taxon>
        <taxon>Alteromonadaceae</taxon>
        <taxon>Agarivorans</taxon>
    </lineage>
</organism>
<dbReference type="Gene3D" id="2.60.120.260">
    <property type="entry name" value="Galactose-binding domain-like"/>
    <property type="match status" value="1"/>
</dbReference>
<dbReference type="RefSeq" id="WP_016400434.1">
    <property type="nucleotide sequence ID" value="NZ_BARX01000003.1"/>
</dbReference>
<proteinExistence type="predicted"/>
<evidence type="ECO:0000313" key="4">
    <source>
        <dbReference type="EMBL" id="GAD00666.1"/>
    </source>
</evidence>
<dbReference type="OrthoDB" id="8754053at2"/>
<dbReference type="InterPro" id="IPR003305">
    <property type="entry name" value="CenC_carb-bd"/>
</dbReference>
<dbReference type="GO" id="GO:0016798">
    <property type="term" value="F:hydrolase activity, acting on glycosyl bonds"/>
    <property type="evidence" value="ECO:0007669"/>
    <property type="project" value="InterPro"/>
</dbReference>
<dbReference type="AlphaFoldDB" id="R9PRB1"/>
<dbReference type="Pfam" id="PF02018">
    <property type="entry name" value="CBM_4_9"/>
    <property type="match status" value="1"/>
</dbReference>
<feature type="signal peptide" evidence="2">
    <location>
        <begin position="1"/>
        <end position="24"/>
    </location>
</feature>
<feature type="chain" id="PRO_5004478924" description="CBM-cenC domain-containing protein" evidence="2">
    <location>
        <begin position="25"/>
        <end position="166"/>
    </location>
</feature>
<gene>
    <name evidence="4" type="ORF">AALB_0746</name>
</gene>
<keyword evidence="5" id="KW-1185">Reference proteome</keyword>
<dbReference type="EMBL" id="BARX01000003">
    <property type="protein sequence ID" value="GAD00666.1"/>
    <property type="molecule type" value="Genomic_DNA"/>
</dbReference>
<keyword evidence="1" id="KW-0378">Hydrolase</keyword>
<sequence length="166" mass="18487">MLKRVLSILCGCVCSLVISQAAMAKVLVLNPDFEQGWYGWKKSGSTAISGQGRDDESSAKITGESGRFEQEVTVRPNTEYTLAVFLKGSGKIGVTVTTEATEEQKRINKFQEFSIQTYADDDYHGDWEVIEVDFNSGISDKVTIFGAYRKGGQGRFDRIRVKPKRD</sequence>